<protein>
    <submittedName>
        <fullName evidence="1">3-phenylpropionate dioxygenase</fullName>
    </submittedName>
</protein>
<dbReference type="Gene3D" id="3.90.380.10">
    <property type="entry name" value="Naphthalene 1,2-dioxygenase Alpha Subunit, Chain A, domain 1"/>
    <property type="match status" value="1"/>
</dbReference>
<accession>A0A367LZG1</accession>
<keyword evidence="1" id="KW-0560">Oxidoreductase</keyword>
<gene>
    <name evidence="1" type="ORF">DT376_35120</name>
</gene>
<comment type="caution">
    <text evidence="1">The sequence shown here is derived from an EMBL/GenBank/DDBJ whole genome shotgun (WGS) entry which is preliminary data.</text>
</comment>
<proteinExistence type="predicted"/>
<name>A0A367LZG1_PSEAI</name>
<reference evidence="1 2" key="1">
    <citation type="submission" date="2018-07" db="EMBL/GenBank/DDBJ databases">
        <title>Mechanisms of high-level aminoglycoside resistance among Gram-negative pathogens in Brazil.</title>
        <authorList>
            <person name="Ballaben A.S."/>
            <person name="Darini A.L.C."/>
            <person name="Doi Y."/>
        </authorList>
    </citation>
    <scope>NUCLEOTIDE SEQUENCE [LARGE SCALE GENOMIC DNA]</scope>
    <source>
        <strain evidence="1 2">B2-305</strain>
    </source>
</reference>
<organism evidence="1 2">
    <name type="scientific">Pseudomonas aeruginosa</name>
    <dbReference type="NCBI Taxonomy" id="287"/>
    <lineage>
        <taxon>Bacteria</taxon>
        <taxon>Pseudomonadati</taxon>
        <taxon>Pseudomonadota</taxon>
        <taxon>Gammaproteobacteria</taxon>
        <taxon>Pseudomonadales</taxon>
        <taxon>Pseudomonadaceae</taxon>
        <taxon>Pseudomonas</taxon>
    </lineage>
</organism>
<keyword evidence="1" id="KW-0223">Dioxygenase</keyword>
<dbReference type="GO" id="GO:0051213">
    <property type="term" value="F:dioxygenase activity"/>
    <property type="evidence" value="ECO:0007669"/>
    <property type="project" value="UniProtKB-KW"/>
</dbReference>
<evidence type="ECO:0000313" key="2">
    <source>
        <dbReference type="Proteomes" id="UP000253594"/>
    </source>
</evidence>
<sequence length="96" mass="11729">VGSYTPIARDLCAVFHWRCRPLTGWQRDTWRFLYRNRLEARHWAVLEQDREMLEFMEPDANQRENLYQHDLGLVRLRRHLKNLAKAQLELIEARQL</sequence>
<dbReference type="EMBL" id="QORE01002204">
    <property type="protein sequence ID" value="RCI70331.1"/>
    <property type="molecule type" value="Genomic_DNA"/>
</dbReference>
<evidence type="ECO:0000313" key="1">
    <source>
        <dbReference type="EMBL" id="RCI70331.1"/>
    </source>
</evidence>
<dbReference type="SUPFAM" id="SSF55961">
    <property type="entry name" value="Bet v1-like"/>
    <property type="match status" value="1"/>
</dbReference>
<dbReference type="Proteomes" id="UP000253594">
    <property type="component" value="Unassembled WGS sequence"/>
</dbReference>
<feature type="non-terminal residue" evidence="1">
    <location>
        <position position="1"/>
    </location>
</feature>
<dbReference type="AlphaFoldDB" id="A0A367LZG1"/>